<organism evidence="1">
    <name type="scientific">marine sediment metagenome</name>
    <dbReference type="NCBI Taxonomy" id="412755"/>
    <lineage>
        <taxon>unclassified sequences</taxon>
        <taxon>metagenomes</taxon>
        <taxon>ecological metagenomes</taxon>
    </lineage>
</organism>
<evidence type="ECO:0000313" key="1">
    <source>
        <dbReference type="EMBL" id="KKL12285.1"/>
    </source>
</evidence>
<dbReference type="EMBL" id="LAZR01041322">
    <property type="protein sequence ID" value="KKL12285.1"/>
    <property type="molecule type" value="Genomic_DNA"/>
</dbReference>
<dbReference type="AlphaFoldDB" id="A0A0F9AS94"/>
<sequence length="36" mass="3917">MGKPSEKDLAAVAAEELPDRVEADFDTTVHKADFRG</sequence>
<protein>
    <submittedName>
        <fullName evidence="1">Uncharacterized protein</fullName>
    </submittedName>
</protein>
<comment type="caution">
    <text evidence="1">The sequence shown here is derived from an EMBL/GenBank/DDBJ whole genome shotgun (WGS) entry which is preliminary data.</text>
</comment>
<name>A0A0F9AS94_9ZZZZ</name>
<gene>
    <name evidence="1" type="ORF">LCGC14_2537290</name>
</gene>
<proteinExistence type="predicted"/>
<accession>A0A0F9AS94</accession>
<reference evidence="1" key="1">
    <citation type="journal article" date="2015" name="Nature">
        <title>Complex archaea that bridge the gap between prokaryotes and eukaryotes.</title>
        <authorList>
            <person name="Spang A."/>
            <person name="Saw J.H."/>
            <person name="Jorgensen S.L."/>
            <person name="Zaremba-Niedzwiedzka K."/>
            <person name="Martijn J."/>
            <person name="Lind A.E."/>
            <person name="van Eijk R."/>
            <person name="Schleper C."/>
            <person name="Guy L."/>
            <person name="Ettema T.J."/>
        </authorList>
    </citation>
    <scope>NUCLEOTIDE SEQUENCE</scope>
</reference>